<dbReference type="SUPFAM" id="SSF56634">
    <property type="entry name" value="Heme-dependent catalase-like"/>
    <property type="match status" value="1"/>
</dbReference>
<evidence type="ECO:0000256" key="10">
    <source>
        <dbReference type="SAM" id="MobiDB-lite"/>
    </source>
</evidence>
<reference evidence="13" key="1">
    <citation type="submission" date="2018-09" db="EMBL/GenBank/DDBJ databases">
        <authorList>
            <person name="Zhu H."/>
        </authorList>
    </citation>
    <scope>NUCLEOTIDE SEQUENCE [LARGE SCALE GENOMIC DNA]</scope>
    <source>
        <strain evidence="13">K2R23-3</strain>
    </source>
</reference>
<evidence type="ECO:0000256" key="1">
    <source>
        <dbReference type="ARBA" id="ARBA00005329"/>
    </source>
</evidence>
<evidence type="ECO:0000256" key="2">
    <source>
        <dbReference type="ARBA" id="ARBA00022559"/>
    </source>
</evidence>
<dbReference type="SMART" id="SM01060">
    <property type="entry name" value="Catalase"/>
    <property type="match status" value="1"/>
</dbReference>
<sequence>MYSLHRNTDDVLAIKTVNTMEAISGKHPKAKRAHAKGIRGKATFTPSPDASKWSRSTFFKPGSYEAEIRFSTSSPNPQASDLFAGIKGLAVKLGQDQKESHTLVCANAPVFVTSSAETFSKMMDSVEKLKEGKFTLSGIGKLAKEFPEAKNALQAVKGLKPSTLYEATTYYSIHVFYLLNEEGKRIPVKFEWNPTSELVETEAKEEEMGEDVLFQKLEQSVQHGKVSFELVAVIGTEEDSTIDPTVLWPETRERVVLGSLKVTSLEEDDQLLFDPNDLPSGVEASKDEILEFRTKVYRHSMEKRTAE</sequence>
<dbReference type="InterPro" id="IPR024168">
    <property type="entry name" value="Catalase_SrpA-type_pred"/>
</dbReference>
<dbReference type="GO" id="GO:0004096">
    <property type="term" value="F:catalase activity"/>
    <property type="evidence" value="ECO:0007669"/>
    <property type="project" value="InterPro"/>
</dbReference>
<organism evidence="12 13">
    <name type="scientific">Paenisporosarcina cavernae</name>
    <dbReference type="NCBI Taxonomy" id="2320858"/>
    <lineage>
        <taxon>Bacteria</taxon>
        <taxon>Bacillati</taxon>
        <taxon>Bacillota</taxon>
        <taxon>Bacilli</taxon>
        <taxon>Bacillales</taxon>
        <taxon>Caryophanaceae</taxon>
        <taxon>Paenisporosarcina</taxon>
    </lineage>
</organism>
<dbReference type="EMBL" id="CP032418">
    <property type="protein sequence ID" value="AYC28605.1"/>
    <property type="molecule type" value="Genomic_DNA"/>
</dbReference>
<dbReference type="GO" id="GO:0042744">
    <property type="term" value="P:hydrogen peroxide catabolic process"/>
    <property type="evidence" value="ECO:0007669"/>
    <property type="project" value="TreeGrafter"/>
</dbReference>
<accession>A0A385YPH0</accession>
<evidence type="ECO:0000256" key="6">
    <source>
        <dbReference type="ARBA" id="ARBA00023004"/>
    </source>
</evidence>
<feature type="region of interest" description="Disordered" evidence="10">
    <location>
        <begin position="25"/>
        <end position="49"/>
    </location>
</feature>
<dbReference type="PIRSF" id="PIRSF000296">
    <property type="entry name" value="SrpA"/>
    <property type="match status" value="1"/>
</dbReference>
<keyword evidence="13" id="KW-1185">Reference proteome</keyword>
<protein>
    <recommendedName>
        <fullName evidence="7">Catalase-related peroxidase</fullName>
        <ecNumber evidence="7">1.11.1.-</ecNumber>
    </recommendedName>
</protein>
<evidence type="ECO:0000256" key="7">
    <source>
        <dbReference type="PIRNR" id="PIRNR000296"/>
    </source>
</evidence>
<dbReference type="GO" id="GO:0042542">
    <property type="term" value="P:response to hydrogen peroxide"/>
    <property type="evidence" value="ECO:0007669"/>
    <property type="project" value="TreeGrafter"/>
</dbReference>
<comment type="function">
    <text evidence="7">Has an organic peroxide-dependent peroxidase activity.</text>
</comment>
<keyword evidence="3 7" id="KW-0349">Heme</keyword>
<dbReference type="OrthoDB" id="255727at2"/>
<feature type="compositionally biased region" description="Basic residues" evidence="10">
    <location>
        <begin position="26"/>
        <end position="39"/>
    </location>
</feature>
<dbReference type="AlphaFoldDB" id="A0A385YPH0"/>
<dbReference type="InterPro" id="IPR020835">
    <property type="entry name" value="Catalase_sf"/>
</dbReference>
<evidence type="ECO:0000256" key="4">
    <source>
        <dbReference type="ARBA" id="ARBA00022723"/>
    </source>
</evidence>
<keyword evidence="2 7" id="KW-0575">Peroxidase</keyword>
<evidence type="ECO:0000256" key="8">
    <source>
        <dbReference type="PIRSR" id="PIRSR000296-1"/>
    </source>
</evidence>
<evidence type="ECO:0000313" key="12">
    <source>
        <dbReference type="EMBL" id="AYC28605.1"/>
    </source>
</evidence>
<evidence type="ECO:0000256" key="3">
    <source>
        <dbReference type="ARBA" id="ARBA00022617"/>
    </source>
</evidence>
<dbReference type="PANTHER" id="PTHR11465:SF9">
    <property type="entry name" value="CATALASE"/>
    <property type="match status" value="1"/>
</dbReference>
<dbReference type="EC" id="1.11.1.-" evidence="7"/>
<dbReference type="Gene3D" id="2.40.180.10">
    <property type="entry name" value="Catalase core domain"/>
    <property type="match status" value="1"/>
</dbReference>
<name>A0A385YPH0_9BACL</name>
<dbReference type="KEGG" id="paek:D3873_01485"/>
<evidence type="ECO:0000256" key="9">
    <source>
        <dbReference type="PIRSR" id="PIRSR000296-2"/>
    </source>
</evidence>
<feature type="domain" description="Catalase core" evidence="11">
    <location>
        <begin position="7"/>
        <end position="307"/>
    </location>
</feature>
<comment type="similarity">
    <text evidence="1 7">Belongs to the catalase family.</text>
</comment>
<dbReference type="Gene3D" id="1.20.1280.120">
    <property type="match status" value="1"/>
</dbReference>
<keyword evidence="4 7" id="KW-0479">Metal-binding</keyword>
<keyword evidence="5 7" id="KW-0560">Oxidoreductase</keyword>
<proteinExistence type="inferred from homology"/>
<dbReference type="Pfam" id="PF00199">
    <property type="entry name" value="Catalase"/>
    <property type="match status" value="1"/>
</dbReference>
<feature type="active site" evidence="8">
    <location>
        <position position="34"/>
    </location>
</feature>
<dbReference type="InterPro" id="IPR011614">
    <property type="entry name" value="Catalase_core"/>
</dbReference>
<dbReference type="Proteomes" id="UP000265725">
    <property type="component" value="Chromosome"/>
</dbReference>
<dbReference type="RefSeq" id="WP_119882350.1">
    <property type="nucleotide sequence ID" value="NZ_CP032418.1"/>
</dbReference>
<dbReference type="PANTHER" id="PTHR11465">
    <property type="entry name" value="CATALASE"/>
    <property type="match status" value="1"/>
</dbReference>
<dbReference type="InterPro" id="IPR018028">
    <property type="entry name" value="Catalase"/>
</dbReference>
<feature type="binding site" description="axial binding residue" evidence="9">
    <location>
        <position position="297"/>
    </location>
    <ligand>
        <name>heme</name>
        <dbReference type="ChEBI" id="CHEBI:30413"/>
    </ligand>
    <ligandPart>
        <name>Fe</name>
        <dbReference type="ChEBI" id="CHEBI:18248"/>
    </ligandPart>
</feature>
<evidence type="ECO:0000313" key="13">
    <source>
        <dbReference type="Proteomes" id="UP000265725"/>
    </source>
</evidence>
<dbReference type="GO" id="GO:0005737">
    <property type="term" value="C:cytoplasm"/>
    <property type="evidence" value="ECO:0007669"/>
    <property type="project" value="TreeGrafter"/>
</dbReference>
<comment type="cofactor">
    <cofactor evidence="7">
        <name>heme</name>
        <dbReference type="ChEBI" id="CHEBI:30413"/>
    </cofactor>
</comment>
<dbReference type="GO" id="GO:0046872">
    <property type="term" value="F:metal ion binding"/>
    <property type="evidence" value="ECO:0007669"/>
    <property type="project" value="UniProtKB-KW"/>
</dbReference>
<dbReference type="PROSITE" id="PS51402">
    <property type="entry name" value="CATALASE_3"/>
    <property type="match status" value="1"/>
</dbReference>
<keyword evidence="6 7" id="KW-0408">Iron</keyword>
<evidence type="ECO:0000256" key="5">
    <source>
        <dbReference type="ARBA" id="ARBA00023002"/>
    </source>
</evidence>
<gene>
    <name evidence="12" type="ORF">D3873_01485</name>
</gene>
<evidence type="ECO:0000259" key="11">
    <source>
        <dbReference type="SMART" id="SM01060"/>
    </source>
</evidence>
<dbReference type="GO" id="GO:0020037">
    <property type="term" value="F:heme binding"/>
    <property type="evidence" value="ECO:0007669"/>
    <property type="project" value="InterPro"/>
</dbReference>